<feature type="transmembrane region" description="Helical" evidence="7">
    <location>
        <begin position="97"/>
        <end position="115"/>
    </location>
</feature>
<keyword evidence="2 7" id="KW-0813">Transport</keyword>
<feature type="transmembrane region" description="Helical" evidence="7">
    <location>
        <begin position="127"/>
        <end position="157"/>
    </location>
</feature>
<protein>
    <submittedName>
        <fullName evidence="9">ABC transporter permease subunit</fullName>
    </submittedName>
</protein>
<evidence type="ECO:0000313" key="9">
    <source>
        <dbReference type="EMBL" id="XCI28763.1"/>
    </source>
</evidence>
<evidence type="ECO:0000256" key="6">
    <source>
        <dbReference type="ARBA" id="ARBA00023136"/>
    </source>
</evidence>
<feature type="transmembrane region" description="Helical" evidence="7">
    <location>
        <begin position="303"/>
        <end position="324"/>
    </location>
</feature>
<keyword evidence="4 7" id="KW-0812">Transmembrane</keyword>
<dbReference type="GO" id="GO:0005275">
    <property type="term" value="F:amine transmembrane transporter activity"/>
    <property type="evidence" value="ECO:0007669"/>
    <property type="project" value="TreeGrafter"/>
</dbReference>
<dbReference type="PROSITE" id="PS50928">
    <property type="entry name" value="ABC_TM1"/>
    <property type="match status" value="1"/>
</dbReference>
<reference evidence="9" key="2">
    <citation type="submission" date="2024-06" db="EMBL/GenBank/DDBJ databases">
        <authorList>
            <person name="Petrova K.O."/>
            <person name="Toshchakov S.V."/>
            <person name="Boltjanskaja Y.V."/>
            <person name="Kevbrin V.V."/>
        </authorList>
    </citation>
    <scope>NUCLEOTIDE SEQUENCE</scope>
    <source>
        <strain evidence="9">Z-710</strain>
    </source>
</reference>
<comment type="subcellular location">
    <subcellularLocation>
        <location evidence="7">Cell membrane</location>
        <topology evidence="7">Multi-pass membrane protein</topology>
    </subcellularLocation>
    <subcellularLocation>
        <location evidence="1">Membrane</location>
        <topology evidence="1">Multi-pass membrane protein</topology>
    </subcellularLocation>
</comment>
<feature type="transmembrane region" description="Helical" evidence="7">
    <location>
        <begin position="74"/>
        <end position="91"/>
    </location>
</feature>
<feature type="domain" description="ABC transmembrane type-1" evidence="8">
    <location>
        <begin position="184"/>
        <end position="363"/>
    </location>
</feature>
<keyword evidence="5 7" id="KW-1133">Transmembrane helix</keyword>
<dbReference type="CDD" id="cd06261">
    <property type="entry name" value="TM_PBP2"/>
    <property type="match status" value="1"/>
</dbReference>
<dbReference type="GO" id="GO:0015871">
    <property type="term" value="P:choline transport"/>
    <property type="evidence" value="ECO:0007669"/>
    <property type="project" value="TreeGrafter"/>
</dbReference>
<dbReference type="FunFam" id="1.10.3720.10:FF:000001">
    <property type="entry name" value="Glycine betaine ABC transporter, permease"/>
    <property type="match status" value="1"/>
</dbReference>
<dbReference type="PANTHER" id="PTHR47737:SF1">
    <property type="entry name" value="GLYCINE BETAINE_PROLINE BETAINE TRANSPORT SYSTEM PERMEASE PROTEIN PROW"/>
    <property type="match status" value="1"/>
</dbReference>
<keyword evidence="3" id="KW-1003">Cell membrane</keyword>
<dbReference type="InterPro" id="IPR035906">
    <property type="entry name" value="MetI-like_sf"/>
</dbReference>
<evidence type="ECO:0000256" key="7">
    <source>
        <dbReference type="RuleBase" id="RU363032"/>
    </source>
</evidence>
<dbReference type="GO" id="GO:0043190">
    <property type="term" value="C:ATP-binding cassette (ABC) transporter complex"/>
    <property type="evidence" value="ECO:0007669"/>
    <property type="project" value="TreeGrafter"/>
</dbReference>
<feature type="transmembrane region" description="Helical" evidence="7">
    <location>
        <begin position="163"/>
        <end position="181"/>
    </location>
</feature>
<keyword evidence="6 7" id="KW-0472">Membrane</keyword>
<accession>A0AAU8HT65</accession>
<proteinExistence type="inferred from homology"/>
<feature type="transmembrane region" description="Helical" evidence="7">
    <location>
        <begin position="231"/>
        <end position="257"/>
    </location>
</feature>
<organism evidence="9">
    <name type="scientific">Proteinivorax hydrogeniformans</name>
    <dbReference type="NCBI Taxonomy" id="1826727"/>
    <lineage>
        <taxon>Bacteria</taxon>
        <taxon>Bacillati</taxon>
        <taxon>Bacillota</taxon>
        <taxon>Clostridia</taxon>
        <taxon>Eubacteriales</taxon>
        <taxon>Proteinivoracaceae</taxon>
        <taxon>Proteinivorax</taxon>
    </lineage>
</organism>
<evidence type="ECO:0000256" key="5">
    <source>
        <dbReference type="ARBA" id="ARBA00022989"/>
    </source>
</evidence>
<dbReference type="Gene3D" id="1.10.3720.10">
    <property type="entry name" value="MetI-like"/>
    <property type="match status" value="1"/>
</dbReference>
<name>A0AAU8HT65_9FIRM</name>
<dbReference type="SUPFAM" id="SSF161098">
    <property type="entry name" value="MetI-like"/>
    <property type="match status" value="1"/>
</dbReference>
<feature type="transmembrane region" description="Helical" evidence="7">
    <location>
        <begin position="188"/>
        <end position="211"/>
    </location>
</feature>
<feature type="transmembrane region" description="Helical" evidence="7">
    <location>
        <begin position="48"/>
        <end position="67"/>
    </location>
</feature>
<evidence type="ECO:0000259" key="8">
    <source>
        <dbReference type="PROSITE" id="PS50928"/>
    </source>
</evidence>
<evidence type="ECO:0000256" key="1">
    <source>
        <dbReference type="ARBA" id="ARBA00004141"/>
    </source>
</evidence>
<dbReference type="RefSeq" id="WP_353893315.1">
    <property type="nucleotide sequence ID" value="NZ_CP159485.1"/>
</dbReference>
<gene>
    <name evidence="9" type="ORF">PRVXH_000035</name>
</gene>
<dbReference type="GO" id="GO:0031460">
    <property type="term" value="P:glycine betaine transport"/>
    <property type="evidence" value="ECO:0007669"/>
    <property type="project" value="TreeGrafter"/>
</dbReference>
<reference evidence="9" key="1">
    <citation type="journal article" date="2018" name="Antonie Van Leeuwenhoek">
        <title>Proteinivorax hydrogeniformans sp. nov., an anaerobic, haloalkaliphilic bacterium fermenting proteinaceous compounds with high hydrogen production.</title>
        <authorList>
            <person name="Boltyanskaya Y."/>
            <person name="Detkova E."/>
            <person name="Pimenov N."/>
            <person name="Kevbrin V."/>
        </authorList>
    </citation>
    <scope>NUCLEOTIDE SEQUENCE</scope>
    <source>
        <strain evidence="9">Z-710</strain>
    </source>
</reference>
<sequence>MFPKIPLGEGAEWVENFLVDNFGLLFNLIRDGVDGIVGFLQTMLYMPIYWVPLAFALIFMLHFKIGLSVNDFKLPKWLTVILSLIISVFVIQGLNLVLLPFLSVNIVGLALLFFLTRSVKVTAAQILMFVVAYATGIFVPELTSPIMFAVFIGSLAYTRSGTGVAVFAALGIMLISNIGLWEQSVQTISLILTSTLLALVISIPLGILAAKNDTVDAFLRPILDFMQTMPAFVYLIPAVVLFDIGSTPAAVATIIFAMPPAIRLTNLGIRQVPEELVEAGKAFGSTPSQMLFKIQLPQAMPTIMAGINQCIMLSLSMVVIASMIGARGLGSVVMRGVSQLETGVGFEGGIAVVIIAIILDRLTQGVSK</sequence>
<dbReference type="PANTHER" id="PTHR47737">
    <property type="entry name" value="GLYCINE BETAINE/PROLINE BETAINE TRANSPORT SYSTEM PERMEASE PROTEIN PROW"/>
    <property type="match status" value="1"/>
</dbReference>
<evidence type="ECO:0000256" key="3">
    <source>
        <dbReference type="ARBA" id="ARBA00022475"/>
    </source>
</evidence>
<dbReference type="InterPro" id="IPR000515">
    <property type="entry name" value="MetI-like"/>
</dbReference>
<evidence type="ECO:0000256" key="2">
    <source>
        <dbReference type="ARBA" id="ARBA00022448"/>
    </source>
</evidence>
<evidence type="ECO:0000256" key="4">
    <source>
        <dbReference type="ARBA" id="ARBA00022692"/>
    </source>
</evidence>
<comment type="similarity">
    <text evidence="7">Belongs to the binding-protein-dependent transport system permease family.</text>
</comment>
<dbReference type="EMBL" id="CP159485">
    <property type="protein sequence ID" value="XCI28763.1"/>
    <property type="molecule type" value="Genomic_DNA"/>
</dbReference>
<dbReference type="AlphaFoldDB" id="A0AAU8HT65"/>
<dbReference type="Pfam" id="PF00528">
    <property type="entry name" value="BPD_transp_1"/>
    <property type="match status" value="1"/>
</dbReference>
<dbReference type="GO" id="GO:0015226">
    <property type="term" value="F:carnitine transmembrane transporter activity"/>
    <property type="evidence" value="ECO:0007669"/>
    <property type="project" value="TreeGrafter"/>
</dbReference>
<feature type="transmembrane region" description="Helical" evidence="7">
    <location>
        <begin position="344"/>
        <end position="362"/>
    </location>
</feature>